<dbReference type="EMBL" id="MCFA01000049">
    <property type="protein sequence ID" value="ORY12616.1"/>
    <property type="molecule type" value="Genomic_DNA"/>
</dbReference>
<gene>
    <name evidence="1" type="ORF">BCR34DRAFT_600509</name>
</gene>
<dbReference type="STRING" id="1231657.A0A1Y1ZQU8"/>
<dbReference type="AlphaFoldDB" id="A0A1Y1ZQU8"/>
<proteinExistence type="predicted"/>
<keyword evidence="2" id="KW-1185">Reference proteome</keyword>
<reference evidence="1 2" key="1">
    <citation type="submission" date="2016-07" db="EMBL/GenBank/DDBJ databases">
        <title>Pervasive Adenine N6-methylation of Active Genes in Fungi.</title>
        <authorList>
            <consortium name="DOE Joint Genome Institute"/>
            <person name="Mondo S.J."/>
            <person name="Dannebaum R.O."/>
            <person name="Kuo R.C."/>
            <person name="Labutti K."/>
            <person name="Haridas S."/>
            <person name="Kuo A."/>
            <person name="Salamov A."/>
            <person name="Ahrendt S.R."/>
            <person name="Lipzen A."/>
            <person name="Sullivan W."/>
            <person name="Andreopoulos W.B."/>
            <person name="Clum A."/>
            <person name="Lindquist E."/>
            <person name="Daum C."/>
            <person name="Ramamoorthy G.K."/>
            <person name="Gryganskyi A."/>
            <person name="Culley D."/>
            <person name="Magnuson J.K."/>
            <person name="James T.Y."/>
            <person name="O'Malley M.A."/>
            <person name="Stajich J.E."/>
            <person name="Spatafora J.W."/>
            <person name="Visel A."/>
            <person name="Grigoriev I.V."/>
        </authorList>
    </citation>
    <scope>NUCLEOTIDE SEQUENCE [LARGE SCALE GENOMIC DNA]</scope>
    <source>
        <strain evidence="1 2">CBS 115471</strain>
    </source>
</reference>
<protein>
    <submittedName>
        <fullName evidence="1">Uncharacterized protein</fullName>
    </submittedName>
</protein>
<sequence length="118" mass="13585">MKPNSESGIDQLLLYSHSVDFFQTGKTGKTRKSKDAENEKHLVISFAALNRMRLRSLQAQVVENVMQMYFRNTIPDGWDELLSNYMAAVRDNDFLQAEVDRSEDPFVVHCERVVDATE</sequence>
<dbReference type="Proteomes" id="UP000193144">
    <property type="component" value="Unassembled WGS sequence"/>
</dbReference>
<name>A0A1Y1ZQU8_9PLEO</name>
<evidence type="ECO:0000313" key="2">
    <source>
        <dbReference type="Proteomes" id="UP000193144"/>
    </source>
</evidence>
<comment type="caution">
    <text evidence="1">The sequence shown here is derived from an EMBL/GenBank/DDBJ whole genome shotgun (WGS) entry which is preliminary data.</text>
</comment>
<evidence type="ECO:0000313" key="1">
    <source>
        <dbReference type="EMBL" id="ORY12616.1"/>
    </source>
</evidence>
<organism evidence="1 2">
    <name type="scientific">Clohesyomyces aquaticus</name>
    <dbReference type="NCBI Taxonomy" id="1231657"/>
    <lineage>
        <taxon>Eukaryota</taxon>
        <taxon>Fungi</taxon>
        <taxon>Dikarya</taxon>
        <taxon>Ascomycota</taxon>
        <taxon>Pezizomycotina</taxon>
        <taxon>Dothideomycetes</taxon>
        <taxon>Pleosporomycetidae</taxon>
        <taxon>Pleosporales</taxon>
        <taxon>Lindgomycetaceae</taxon>
        <taxon>Clohesyomyces</taxon>
    </lineage>
</organism>
<dbReference type="OrthoDB" id="3546297at2759"/>
<accession>A0A1Y1ZQU8</accession>